<name>A0A2Z6PIK4_TRISU</name>
<evidence type="ECO:0000313" key="3">
    <source>
        <dbReference type="Proteomes" id="UP000242715"/>
    </source>
</evidence>
<evidence type="ECO:0000256" key="1">
    <source>
        <dbReference type="SAM" id="MobiDB-lite"/>
    </source>
</evidence>
<gene>
    <name evidence="2" type="ORF">TSUD_247370</name>
</gene>
<dbReference type="EMBL" id="DF974146">
    <property type="protein sequence ID" value="GAU45729.1"/>
    <property type="molecule type" value="Genomic_DNA"/>
</dbReference>
<proteinExistence type="predicted"/>
<dbReference type="AlphaFoldDB" id="A0A2Z6PIK4"/>
<evidence type="ECO:0000313" key="2">
    <source>
        <dbReference type="EMBL" id="GAU45729.1"/>
    </source>
</evidence>
<dbReference type="PANTHER" id="PTHR33356:SF37">
    <property type="match status" value="1"/>
</dbReference>
<dbReference type="OrthoDB" id="1060058at2759"/>
<dbReference type="PANTHER" id="PTHR33356">
    <property type="entry name" value="TIP41-LIKE PROTEIN"/>
    <property type="match status" value="1"/>
</dbReference>
<accession>A0A2Z6PIK4</accession>
<reference evidence="3" key="1">
    <citation type="journal article" date="2017" name="Front. Plant Sci.">
        <title>Climate Clever Clovers: New Paradigm to Reduce the Environmental Footprint of Ruminants by Breeding Low Methanogenic Forages Utilizing Haplotype Variation.</title>
        <authorList>
            <person name="Kaur P."/>
            <person name="Appels R."/>
            <person name="Bayer P.E."/>
            <person name="Keeble-Gagnere G."/>
            <person name="Wang J."/>
            <person name="Hirakawa H."/>
            <person name="Shirasawa K."/>
            <person name="Vercoe P."/>
            <person name="Stefanova K."/>
            <person name="Durmic Z."/>
            <person name="Nichols P."/>
            <person name="Revell C."/>
            <person name="Isobe S.N."/>
            <person name="Edwards D."/>
            <person name="Erskine W."/>
        </authorList>
    </citation>
    <scope>NUCLEOTIDE SEQUENCE [LARGE SCALE GENOMIC DNA]</scope>
    <source>
        <strain evidence="3">cv. Daliak</strain>
    </source>
</reference>
<dbReference type="Proteomes" id="UP000242715">
    <property type="component" value="Unassembled WGS sequence"/>
</dbReference>
<keyword evidence="3" id="KW-1185">Reference proteome</keyword>
<organism evidence="2 3">
    <name type="scientific">Trifolium subterraneum</name>
    <name type="common">Subterranean clover</name>
    <dbReference type="NCBI Taxonomy" id="3900"/>
    <lineage>
        <taxon>Eukaryota</taxon>
        <taxon>Viridiplantae</taxon>
        <taxon>Streptophyta</taxon>
        <taxon>Embryophyta</taxon>
        <taxon>Tracheophyta</taxon>
        <taxon>Spermatophyta</taxon>
        <taxon>Magnoliopsida</taxon>
        <taxon>eudicotyledons</taxon>
        <taxon>Gunneridae</taxon>
        <taxon>Pentapetalae</taxon>
        <taxon>rosids</taxon>
        <taxon>fabids</taxon>
        <taxon>Fabales</taxon>
        <taxon>Fabaceae</taxon>
        <taxon>Papilionoideae</taxon>
        <taxon>50 kb inversion clade</taxon>
        <taxon>NPAAA clade</taxon>
        <taxon>Hologalegina</taxon>
        <taxon>IRL clade</taxon>
        <taxon>Trifolieae</taxon>
        <taxon>Trifolium</taxon>
    </lineage>
</organism>
<feature type="region of interest" description="Disordered" evidence="1">
    <location>
        <begin position="95"/>
        <end position="126"/>
    </location>
</feature>
<sequence>MAKLNQHVTEFEKVNEKLTEFDNSFGFPTEFPYEFDSFETENSDEEDFFAGLTRRLSQTSLNETRKQLSAPIFNNEKPEIHEKVRVMAGSPQSTLAGIGSWSGRSGGSSDGSPNGSTRVPSPTTIPFSTGNEAWEVLYAAAGEVARLKMNNEASLLELQNKRGVLGGLPPPITAENRAAAFFGNPNPSNVQYHQVKQQCDSIWGRQAQTQAQARAQAQAKEASWLAHQVQNRGYDYEGMKCMRGLPRSAWHSPMQVKQNQNNPGFFTGSGSRPVLQNGSGVKRGCGGTGVFLPRPYGTPLPESRKKTSCAPVLVPAKVIHALNLNIDDFNGGRQPRFSNDFGVDYDALLARRNALVMQQRLRIQREEAASYENRLPQEWTY</sequence>
<protein>
    <submittedName>
        <fullName evidence="2">Uncharacterized protein</fullName>
    </submittedName>
</protein>
<feature type="compositionally biased region" description="Polar residues" evidence="1">
    <location>
        <begin position="117"/>
        <end position="126"/>
    </location>
</feature>